<comment type="caution">
    <text evidence="1">The sequence shown here is derived from an EMBL/GenBank/DDBJ whole genome shotgun (WGS) entry which is preliminary data.</text>
</comment>
<protein>
    <submittedName>
        <fullName evidence="1">Uncharacterized protein</fullName>
    </submittedName>
</protein>
<proteinExistence type="predicted"/>
<reference evidence="1 2" key="1">
    <citation type="submission" date="2020-04" db="EMBL/GenBank/DDBJ databases">
        <authorList>
            <person name="Hitch T.C.A."/>
            <person name="Wylensek D."/>
            <person name="Clavel T."/>
        </authorList>
    </citation>
    <scope>NUCLEOTIDE SEQUENCE [LARGE SCALE GENOMIC DNA]</scope>
    <source>
        <strain evidence="1 2">BSM-130-P53-3C</strain>
    </source>
</reference>
<dbReference type="EMBL" id="JABAGI010000003">
    <property type="protein sequence ID" value="NME61951.1"/>
    <property type="molecule type" value="Genomic_DNA"/>
</dbReference>
<gene>
    <name evidence="1" type="ORF">HF844_03905</name>
</gene>
<sequence length="98" mass="10531">MADIITDPQLTADTMRLANELANGTPRERRAAARLAPALPLPVNPDGYAPRDTPARLETMFRRACETGQYGLAHALNAALAELTLVAENPGLPLSPER</sequence>
<dbReference type="AlphaFoldDB" id="A0A7X9RMU4"/>
<dbReference type="Proteomes" id="UP000588369">
    <property type="component" value="Unassembled WGS sequence"/>
</dbReference>
<evidence type="ECO:0000313" key="1">
    <source>
        <dbReference type="EMBL" id="NME61951.1"/>
    </source>
</evidence>
<dbReference type="RefSeq" id="WP_168984046.1">
    <property type="nucleotide sequence ID" value="NZ_JABAGI010000003.1"/>
</dbReference>
<organism evidence="1 2">
    <name type="scientific">Bifidobacterium thermophilum</name>
    <dbReference type="NCBI Taxonomy" id="33905"/>
    <lineage>
        <taxon>Bacteria</taxon>
        <taxon>Bacillati</taxon>
        <taxon>Actinomycetota</taxon>
        <taxon>Actinomycetes</taxon>
        <taxon>Bifidobacteriales</taxon>
        <taxon>Bifidobacteriaceae</taxon>
        <taxon>Bifidobacterium</taxon>
    </lineage>
</organism>
<accession>A0A7X9RMU4</accession>
<name>A0A7X9RMU4_9BIFI</name>
<evidence type="ECO:0000313" key="2">
    <source>
        <dbReference type="Proteomes" id="UP000588369"/>
    </source>
</evidence>